<reference evidence="3" key="1">
    <citation type="journal article" date="2014" name="BMC Genomics">
        <title>Genome sequencing of two Neorhizobium galegae strains reveals a noeT gene responsible for the unusual acetylation of the nodulation factors.</title>
        <authorList>
            <person name="Osterman J."/>
            <person name="Marsh J."/>
            <person name="Laine P.K."/>
            <person name="Zeng Z."/>
            <person name="Alatalo E."/>
            <person name="Sullivan J.T."/>
            <person name="Young J.P."/>
            <person name="Thomas-Oates J."/>
            <person name="Paulin L."/>
            <person name="Lindstrom K."/>
        </authorList>
    </citation>
    <scope>NUCLEOTIDE SEQUENCE [LARGE SCALE GENOMIC DNA]</scope>
    <source>
        <strain evidence="3">HAMBI 540</strain>
    </source>
</reference>
<organism evidence="2 3">
    <name type="scientific">Neorhizobium galegae bv. orientalis str. HAMBI 540</name>
    <dbReference type="NCBI Taxonomy" id="1028800"/>
    <lineage>
        <taxon>Bacteria</taxon>
        <taxon>Pseudomonadati</taxon>
        <taxon>Pseudomonadota</taxon>
        <taxon>Alphaproteobacteria</taxon>
        <taxon>Hyphomicrobiales</taxon>
        <taxon>Rhizobiaceae</taxon>
        <taxon>Rhizobium/Agrobacterium group</taxon>
        <taxon>Neorhizobium</taxon>
    </lineage>
</organism>
<dbReference type="OrthoDB" id="8020822at2"/>
<evidence type="ECO:0000313" key="3">
    <source>
        <dbReference type="Proteomes" id="UP000028181"/>
    </source>
</evidence>
<dbReference type="Proteomes" id="UP000028181">
    <property type="component" value="Chromosome I"/>
</dbReference>
<keyword evidence="3" id="KW-1185">Reference proteome</keyword>
<evidence type="ECO:0008006" key="4">
    <source>
        <dbReference type="Google" id="ProtNLM"/>
    </source>
</evidence>
<sequence>MHKTLLAASAVLIALSGAAYAQTTIVTQDPVTTNSTVVLPGEVRTYVMEQSVPSVSYQGDIAVGTALPDTVEVHTVDGYDDYAYTVVNDRRVIVNPQTRTVIQVLE</sequence>
<dbReference type="InterPro" id="IPR009642">
    <property type="entry name" value="DUF1236"/>
</dbReference>
<dbReference type="EMBL" id="HG938353">
    <property type="protein sequence ID" value="CDN47299.1"/>
    <property type="molecule type" value="Genomic_DNA"/>
</dbReference>
<feature type="signal peptide" evidence="1">
    <location>
        <begin position="1"/>
        <end position="21"/>
    </location>
</feature>
<feature type="chain" id="PRO_5001656225" description="DUF1236 domain-containing protein" evidence="1">
    <location>
        <begin position="22"/>
        <end position="106"/>
    </location>
</feature>
<dbReference type="PATRIC" id="fig|1028800.3.peg.1130"/>
<dbReference type="KEGG" id="ngg:RG540_CH11110"/>
<gene>
    <name evidence="2" type="ORF">RG540_CH11110</name>
</gene>
<evidence type="ECO:0000256" key="1">
    <source>
        <dbReference type="SAM" id="SignalP"/>
    </source>
</evidence>
<dbReference type="AlphaFoldDB" id="A0A068SN89"/>
<keyword evidence="1" id="KW-0732">Signal</keyword>
<dbReference type="RefSeq" id="WP_038585499.1">
    <property type="nucleotide sequence ID" value="NZ_HG938353.1"/>
</dbReference>
<protein>
    <recommendedName>
        <fullName evidence="4">DUF1236 domain-containing protein</fullName>
    </recommendedName>
</protein>
<evidence type="ECO:0000313" key="2">
    <source>
        <dbReference type="EMBL" id="CDN47299.1"/>
    </source>
</evidence>
<proteinExistence type="predicted"/>
<dbReference type="GeneID" id="24256963"/>
<accession>A0A068SN89</accession>
<dbReference type="eggNOG" id="COG4991">
    <property type="taxonomic scope" value="Bacteria"/>
</dbReference>
<dbReference type="Pfam" id="PF06823">
    <property type="entry name" value="DUF1236"/>
    <property type="match status" value="1"/>
</dbReference>
<dbReference type="HOGENOM" id="CLU_149985_2_0_5"/>
<name>A0A068SN89_NEOGA</name>